<dbReference type="Gene3D" id="1.10.1670.40">
    <property type="match status" value="1"/>
</dbReference>
<dbReference type="OMA" id="WYIWRSL"/>
<keyword evidence="5" id="KW-0378">Hydrolase</keyword>
<dbReference type="InParanoid" id="Q5CV50"/>
<dbReference type="Pfam" id="PF00730">
    <property type="entry name" value="HhH-GPD"/>
    <property type="match status" value="1"/>
</dbReference>
<gene>
    <name evidence="5" type="ORF">cgd8_5410</name>
</gene>
<feature type="domain" description="HhH-GPD" evidence="4">
    <location>
        <begin position="55"/>
        <end position="205"/>
    </location>
</feature>
<keyword evidence="6" id="KW-1185">Reference proteome</keyword>
<dbReference type="GO" id="GO:0043916">
    <property type="term" value="F:DNA-7-methylguanine glycosylase activity"/>
    <property type="evidence" value="ECO:0007669"/>
    <property type="project" value="TreeGrafter"/>
</dbReference>
<dbReference type="AlphaFoldDB" id="Q5CV50"/>
<proteinExistence type="inferred from homology"/>
<dbReference type="Gene3D" id="1.10.340.30">
    <property type="entry name" value="Hypothetical protein, domain 2"/>
    <property type="match status" value="1"/>
</dbReference>
<feature type="non-terminal residue" evidence="5">
    <location>
        <position position="1"/>
    </location>
</feature>
<dbReference type="FunFam" id="1.10.340.30:FF:000004">
    <property type="entry name" value="DNA-3-methyladenine glycosylase II"/>
    <property type="match status" value="1"/>
</dbReference>
<dbReference type="SUPFAM" id="SSF48150">
    <property type="entry name" value="DNA-glycosylase"/>
    <property type="match status" value="1"/>
</dbReference>
<dbReference type="KEGG" id="cpv:cgd8_5410"/>
<sequence>NYHSMKFNYTERELEVLKLRDEKMKKIIEEIGYIDREYIDDLFQGLFYIIIGQQVSQKAQVSIWNKAKTTLKSIDPETISNYSLEEIRKVGVSLKKATFIKGIAEKIINKEIDLNLLHEKDDEEVCEELTKLNGIGVWSAEMAMIFCMNRKNVFSFSDIAIKRALKMIYGHKEITKEIFEHYRELFSPYCSIVSLYLWEISNGDYKDKLSKKNVKLY</sequence>
<organism evidence="5 6">
    <name type="scientific">Cryptosporidium parvum (strain Iowa II)</name>
    <dbReference type="NCBI Taxonomy" id="353152"/>
    <lineage>
        <taxon>Eukaryota</taxon>
        <taxon>Sar</taxon>
        <taxon>Alveolata</taxon>
        <taxon>Apicomplexa</taxon>
        <taxon>Conoidasida</taxon>
        <taxon>Coccidia</taxon>
        <taxon>Eucoccidiorida</taxon>
        <taxon>Eimeriorina</taxon>
        <taxon>Cryptosporidiidae</taxon>
        <taxon>Cryptosporidium</taxon>
    </lineage>
</organism>
<keyword evidence="2" id="KW-0227">DNA damage</keyword>
<comment type="caution">
    <text evidence="5">The sequence shown here is derived from an EMBL/GenBank/DDBJ whole genome shotgun (WGS) entry which is preliminary data.</text>
</comment>
<dbReference type="OrthoDB" id="415889at2759"/>
<evidence type="ECO:0000256" key="1">
    <source>
        <dbReference type="ARBA" id="ARBA00010817"/>
    </source>
</evidence>
<dbReference type="InterPro" id="IPR003265">
    <property type="entry name" value="HhH-GPD_domain"/>
</dbReference>
<dbReference type="GO" id="GO:0005737">
    <property type="term" value="C:cytoplasm"/>
    <property type="evidence" value="ECO:0007669"/>
    <property type="project" value="TreeGrafter"/>
</dbReference>
<reference evidence="5 6" key="1">
    <citation type="journal article" date="2004" name="Science">
        <title>Complete genome sequence of the apicomplexan, Cryptosporidium parvum.</title>
        <authorList>
            <person name="Abrahamsen M.S."/>
            <person name="Templeton T.J."/>
            <person name="Enomoto S."/>
            <person name="Abrahante J.E."/>
            <person name="Zhu G."/>
            <person name="Lancto C.A."/>
            <person name="Deng M."/>
            <person name="Liu C."/>
            <person name="Widmer G."/>
            <person name="Tzipori S."/>
            <person name="Buck G.A."/>
            <person name="Xu P."/>
            <person name="Bankier A.T."/>
            <person name="Dear P.H."/>
            <person name="Konfortov B.A."/>
            <person name="Spriggs H.F."/>
            <person name="Iyer L."/>
            <person name="Anantharaman V."/>
            <person name="Aravind L."/>
            <person name="Kapur V."/>
        </authorList>
    </citation>
    <scope>NUCLEOTIDE SEQUENCE [LARGE SCALE GENOMIC DNA]</scope>
    <source>
        <strain evidence="6">Iowa II</strain>
    </source>
</reference>
<evidence type="ECO:0000256" key="2">
    <source>
        <dbReference type="ARBA" id="ARBA00022763"/>
    </source>
</evidence>
<evidence type="ECO:0000256" key="3">
    <source>
        <dbReference type="ARBA" id="ARBA00023204"/>
    </source>
</evidence>
<keyword evidence="5" id="KW-0326">Glycosidase</keyword>
<dbReference type="Proteomes" id="UP000006726">
    <property type="component" value="Chromosome 8"/>
</dbReference>
<evidence type="ECO:0000313" key="6">
    <source>
        <dbReference type="Proteomes" id="UP000006726"/>
    </source>
</evidence>
<dbReference type="GO" id="GO:0032131">
    <property type="term" value="F:alkylated DNA binding"/>
    <property type="evidence" value="ECO:0007669"/>
    <property type="project" value="TreeGrafter"/>
</dbReference>
<dbReference type="GO" id="GO:0006285">
    <property type="term" value="P:base-excision repair, AP site formation"/>
    <property type="evidence" value="ECO:0007669"/>
    <property type="project" value="TreeGrafter"/>
</dbReference>
<dbReference type="GO" id="GO:0032993">
    <property type="term" value="C:protein-DNA complex"/>
    <property type="evidence" value="ECO:0007669"/>
    <property type="project" value="TreeGrafter"/>
</dbReference>
<dbReference type="GO" id="GO:0008725">
    <property type="term" value="F:DNA-3-methyladenine glycosylase activity"/>
    <property type="evidence" value="ECO:0007669"/>
    <property type="project" value="TreeGrafter"/>
</dbReference>
<protein>
    <submittedName>
        <fullName evidence="5">DNA-3-methyladenine glycosidase</fullName>
    </submittedName>
</protein>
<dbReference type="GeneID" id="3374666"/>
<dbReference type="PANTHER" id="PTHR43003">
    <property type="entry name" value="DNA-3-METHYLADENINE GLYCOSYLASE"/>
    <property type="match status" value="1"/>
</dbReference>
<keyword evidence="3" id="KW-0234">DNA repair</keyword>
<dbReference type="STRING" id="353152.Q5CV50"/>
<accession>Q5CV50</accession>
<dbReference type="GO" id="GO:0006307">
    <property type="term" value="P:DNA alkylation repair"/>
    <property type="evidence" value="ECO:0007669"/>
    <property type="project" value="TreeGrafter"/>
</dbReference>
<comment type="similarity">
    <text evidence="1">Belongs to the alkylbase DNA glycosidase AlkA family.</text>
</comment>
<evidence type="ECO:0000259" key="4">
    <source>
        <dbReference type="SMART" id="SM00478"/>
    </source>
</evidence>
<dbReference type="InterPro" id="IPR051912">
    <property type="entry name" value="Alkylbase_DNA_Glycosylase/TA"/>
</dbReference>
<name>Q5CV50_CRYPI</name>
<dbReference type="CDD" id="cd00056">
    <property type="entry name" value="ENDO3c"/>
    <property type="match status" value="1"/>
</dbReference>
<dbReference type="RefSeq" id="XP_627419.1">
    <property type="nucleotide sequence ID" value="XM_627419.1"/>
</dbReference>
<evidence type="ECO:0000313" key="5">
    <source>
        <dbReference type="EMBL" id="EAK89739.1"/>
    </source>
</evidence>
<dbReference type="PANTHER" id="PTHR43003:SF5">
    <property type="entry name" value="DNA-3-METHYLADENINE GLYCOSYLASE"/>
    <property type="match status" value="1"/>
</dbReference>
<dbReference type="InterPro" id="IPR011257">
    <property type="entry name" value="DNA_glycosylase"/>
</dbReference>
<dbReference type="SMART" id="SM00478">
    <property type="entry name" value="ENDO3c"/>
    <property type="match status" value="1"/>
</dbReference>
<dbReference type="EMBL" id="AAEE01000003">
    <property type="protein sequence ID" value="EAK89739.1"/>
    <property type="molecule type" value="Genomic_DNA"/>
</dbReference>